<proteinExistence type="predicted"/>
<sequence>MTCIISILPSIHVSSFMKKYGELTKLLQDPEECDRLTDRHTNANHKSPPISLVGENNHTPYLNGEADNDNERGMVLGLGVGLGEIGVSLITP</sequence>
<evidence type="ECO:0000313" key="3">
    <source>
        <dbReference type="Proteomes" id="UP000828390"/>
    </source>
</evidence>
<evidence type="ECO:0000313" key="2">
    <source>
        <dbReference type="EMBL" id="KAH3850989.1"/>
    </source>
</evidence>
<reference evidence="2" key="1">
    <citation type="journal article" date="2019" name="bioRxiv">
        <title>The Genome of the Zebra Mussel, Dreissena polymorpha: A Resource for Invasive Species Research.</title>
        <authorList>
            <person name="McCartney M.A."/>
            <person name="Auch B."/>
            <person name="Kono T."/>
            <person name="Mallez S."/>
            <person name="Zhang Y."/>
            <person name="Obille A."/>
            <person name="Becker A."/>
            <person name="Abrahante J.E."/>
            <person name="Garbe J."/>
            <person name="Badalamenti J.P."/>
            <person name="Herman A."/>
            <person name="Mangelson H."/>
            <person name="Liachko I."/>
            <person name="Sullivan S."/>
            <person name="Sone E.D."/>
            <person name="Koren S."/>
            <person name="Silverstein K.A.T."/>
            <person name="Beckman K.B."/>
            <person name="Gohl D.M."/>
        </authorList>
    </citation>
    <scope>NUCLEOTIDE SEQUENCE</scope>
    <source>
        <strain evidence="2">Duluth1</strain>
        <tissue evidence="2">Whole animal</tissue>
    </source>
</reference>
<accession>A0A9D4L443</accession>
<name>A0A9D4L443_DREPO</name>
<dbReference type="AlphaFoldDB" id="A0A9D4L443"/>
<reference evidence="2" key="2">
    <citation type="submission" date="2020-11" db="EMBL/GenBank/DDBJ databases">
        <authorList>
            <person name="McCartney M.A."/>
            <person name="Auch B."/>
            <person name="Kono T."/>
            <person name="Mallez S."/>
            <person name="Becker A."/>
            <person name="Gohl D.M."/>
            <person name="Silverstein K.A.T."/>
            <person name="Koren S."/>
            <person name="Bechman K.B."/>
            <person name="Herman A."/>
            <person name="Abrahante J.E."/>
            <person name="Garbe J."/>
        </authorList>
    </citation>
    <scope>NUCLEOTIDE SEQUENCE</scope>
    <source>
        <strain evidence="2">Duluth1</strain>
        <tissue evidence="2">Whole animal</tissue>
    </source>
</reference>
<protein>
    <submittedName>
        <fullName evidence="2">Uncharacterized protein</fullName>
    </submittedName>
</protein>
<feature type="non-terminal residue" evidence="2">
    <location>
        <position position="1"/>
    </location>
</feature>
<dbReference type="EMBL" id="JAIWYP010000003">
    <property type="protein sequence ID" value="KAH3850989.1"/>
    <property type="molecule type" value="Genomic_DNA"/>
</dbReference>
<organism evidence="2 3">
    <name type="scientific">Dreissena polymorpha</name>
    <name type="common">Zebra mussel</name>
    <name type="synonym">Mytilus polymorpha</name>
    <dbReference type="NCBI Taxonomy" id="45954"/>
    <lineage>
        <taxon>Eukaryota</taxon>
        <taxon>Metazoa</taxon>
        <taxon>Spiralia</taxon>
        <taxon>Lophotrochozoa</taxon>
        <taxon>Mollusca</taxon>
        <taxon>Bivalvia</taxon>
        <taxon>Autobranchia</taxon>
        <taxon>Heteroconchia</taxon>
        <taxon>Euheterodonta</taxon>
        <taxon>Imparidentia</taxon>
        <taxon>Neoheterodontei</taxon>
        <taxon>Myida</taxon>
        <taxon>Dreissenoidea</taxon>
        <taxon>Dreissenidae</taxon>
        <taxon>Dreissena</taxon>
    </lineage>
</organism>
<evidence type="ECO:0000256" key="1">
    <source>
        <dbReference type="SAM" id="MobiDB-lite"/>
    </source>
</evidence>
<feature type="region of interest" description="Disordered" evidence="1">
    <location>
        <begin position="38"/>
        <end position="68"/>
    </location>
</feature>
<comment type="caution">
    <text evidence="2">The sequence shown here is derived from an EMBL/GenBank/DDBJ whole genome shotgun (WGS) entry which is preliminary data.</text>
</comment>
<gene>
    <name evidence="2" type="ORF">DPMN_093465</name>
</gene>
<keyword evidence="3" id="KW-1185">Reference proteome</keyword>
<dbReference type="Proteomes" id="UP000828390">
    <property type="component" value="Unassembled WGS sequence"/>
</dbReference>